<reference evidence="1" key="1">
    <citation type="submission" date="2023-03" db="EMBL/GenBank/DDBJ databases">
        <title>Massive genome expansion in bonnet fungi (Mycena s.s.) driven by repeated elements and novel gene families across ecological guilds.</title>
        <authorList>
            <consortium name="Lawrence Berkeley National Laboratory"/>
            <person name="Harder C.B."/>
            <person name="Miyauchi S."/>
            <person name="Viragh M."/>
            <person name="Kuo A."/>
            <person name="Thoen E."/>
            <person name="Andreopoulos B."/>
            <person name="Lu D."/>
            <person name="Skrede I."/>
            <person name="Drula E."/>
            <person name="Henrissat B."/>
            <person name="Morin E."/>
            <person name="Kohler A."/>
            <person name="Barry K."/>
            <person name="LaButti K."/>
            <person name="Morin E."/>
            <person name="Salamov A."/>
            <person name="Lipzen A."/>
            <person name="Mereny Z."/>
            <person name="Hegedus B."/>
            <person name="Baldrian P."/>
            <person name="Stursova M."/>
            <person name="Weitz H."/>
            <person name="Taylor A."/>
            <person name="Grigoriev I.V."/>
            <person name="Nagy L.G."/>
            <person name="Martin F."/>
            <person name="Kauserud H."/>
        </authorList>
    </citation>
    <scope>NUCLEOTIDE SEQUENCE</scope>
    <source>
        <strain evidence="1">CBHHK182m</strain>
    </source>
</reference>
<dbReference type="EMBL" id="JARKIB010000127">
    <property type="protein sequence ID" value="KAJ7735368.1"/>
    <property type="molecule type" value="Genomic_DNA"/>
</dbReference>
<comment type="caution">
    <text evidence="1">The sequence shown here is derived from an EMBL/GenBank/DDBJ whole genome shotgun (WGS) entry which is preliminary data.</text>
</comment>
<dbReference type="InterPro" id="IPR045249">
    <property type="entry name" value="HARBI1-like"/>
</dbReference>
<evidence type="ECO:0000313" key="2">
    <source>
        <dbReference type="Proteomes" id="UP001215598"/>
    </source>
</evidence>
<gene>
    <name evidence="1" type="ORF">B0H16DRAFT_1327126</name>
</gene>
<evidence type="ECO:0000313" key="1">
    <source>
        <dbReference type="EMBL" id="KAJ7735368.1"/>
    </source>
</evidence>
<dbReference type="AlphaFoldDB" id="A0AAD7I575"/>
<sequence>MHSSRYREPRNTLPCGLSYLHHVLLKSKAGRPDHFRQNLRVSPATFDKLVKELERDPVFFNDSNHPQLPVEQQLAVALYRFGHNGNAASVQAVANWAGLGKGTVHLITRRILTAVLRPGFMQSAVRMPTPEEKEQAKRWVKKHSCHAWRHGWCFVDGTLIPLDQRPTWYGESYFDRKCNYSLNFQVCSRCPCLFFSF</sequence>
<keyword evidence="2" id="KW-1185">Reference proteome</keyword>
<organism evidence="1 2">
    <name type="scientific">Mycena metata</name>
    <dbReference type="NCBI Taxonomy" id="1033252"/>
    <lineage>
        <taxon>Eukaryota</taxon>
        <taxon>Fungi</taxon>
        <taxon>Dikarya</taxon>
        <taxon>Basidiomycota</taxon>
        <taxon>Agaricomycotina</taxon>
        <taxon>Agaricomycetes</taxon>
        <taxon>Agaricomycetidae</taxon>
        <taxon>Agaricales</taxon>
        <taxon>Marasmiineae</taxon>
        <taxon>Mycenaceae</taxon>
        <taxon>Mycena</taxon>
    </lineage>
</organism>
<proteinExistence type="predicted"/>
<dbReference type="PANTHER" id="PTHR22930:SF85">
    <property type="entry name" value="GH03217P-RELATED"/>
    <property type="match status" value="1"/>
</dbReference>
<protein>
    <submittedName>
        <fullName evidence="1">Uncharacterized protein</fullName>
    </submittedName>
</protein>
<name>A0AAD7I575_9AGAR</name>
<accession>A0AAD7I575</accession>
<dbReference type="Proteomes" id="UP001215598">
    <property type="component" value="Unassembled WGS sequence"/>
</dbReference>
<dbReference type="PANTHER" id="PTHR22930">
    <property type="match status" value="1"/>
</dbReference>